<dbReference type="CDD" id="cd12355">
    <property type="entry name" value="RRM_RBM18"/>
    <property type="match status" value="1"/>
</dbReference>
<dbReference type="Proteomes" id="UP000297245">
    <property type="component" value="Unassembled WGS sequence"/>
</dbReference>
<evidence type="ECO:0000313" key="7">
    <source>
        <dbReference type="Proteomes" id="UP000297245"/>
    </source>
</evidence>
<keyword evidence="3" id="KW-0694">RNA-binding</keyword>
<dbReference type="InterPro" id="IPR039157">
    <property type="entry name" value="RBM18_RRM"/>
</dbReference>
<dbReference type="OrthoDB" id="6730379at2759"/>
<feature type="domain" description="RRM" evidence="5">
    <location>
        <begin position="2"/>
        <end position="83"/>
    </location>
</feature>
<reference evidence="6 7" key="1">
    <citation type="journal article" date="2019" name="Nat. Ecol. Evol.">
        <title>Megaphylogeny resolves global patterns of mushroom evolution.</title>
        <authorList>
            <person name="Varga T."/>
            <person name="Krizsan K."/>
            <person name="Foldi C."/>
            <person name="Dima B."/>
            <person name="Sanchez-Garcia M."/>
            <person name="Sanchez-Ramirez S."/>
            <person name="Szollosi G.J."/>
            <person name="Szarkandi J.G."/>
            <person name="Papp V."/>
            <person name="Albert L."/>
            <person name="Andreopoulos W."/>
            <person name="Angelini C."/>
            <person name="Antonin V."/>
            <person name="Barry K.W."/>
            <person name="Bougher N.L."/>
            <person name="Buchanan P."/>
            <person name="Buyck B."/>
            <person name="Bense V."/>
            <person name="Catcheside P."/>
            <person name="Chovatia M."/>
            <person name="Cooper J."/>
            <person name="Damon W."/>
            <person name="Desjardin D."/>
            <person name="Finy P."/>
            <person name="Geml J."/>
            <person name="Haridas S."/>
            <person name="Hughes K."/>
            <person name="Justo A."/>
            <person name="Karasinski D."/>
            <person name="Kautmanova I."/>
            <person name="Kiss B."/>
            <person name="Kocsube S."/>
            <person name="Kotiranta H."/>
            <person name="LaButti K.M."/>
            <person name="Lechner B.E."/>
            <person name="Liimatainen K."/>
            <person name="Lipzen A."/>
            <person name="Lukacs Z."/>
            <person name="Mihaltcheva S."/>
            <person name="Morgado L.N."/>
            <person name="Niskanen T."/>
            <person name="Noordeloos M.E."/>
            <person name="Ohm R.A."/>
            <person name="Ortiz-Santana B."/>
            <person name="Ovrebo C."/>
            <person name="Racz N."/>
            <person name="Riley R."/>
            <person name="Savchenko A."/>
            <person name="Shiryaev A."/>
            <person name="Soop K."/>
            <person name="Spirin V."/>
            <person name="Szebenyi C."/>
            <person name="Tomsovsky M."/>
            <person name="Tulloss R.E."/>
            <person name="Uehling J."/>
            <person name="Grigoriev I.V."/>
            <person name="Vagvolgyi C."/>
            <person name="Papp T."/>
            <person name="Martin F.M."/>
            <person name="Miettinen O."/>
            <person name="Hibbett D.S."/>
            <person name="Nagy L.G."/>
        </authorList>
    </citation>
    <scope>NUCLEOTIDE SEQUENCE [LARGE SCALE GENOMIC DNA]</scope>
    <source>
        <strain evidence="6 7">CBS 962.96</strain>
    </source>
</reference>
<feature type="non-terminal residue" evidence="6">
    <location>
        <position position="1"/>
    </location>
</feature>
<dbReference type="InterPro" id="IPR012677">
    <property type="entry name" value="Nucleotide-bd_a/b_plait_sf"/>
</dbReference>
<name>A0A4S8LW05_DENBC</name>
<organism evidence="6 7">
    <name type="scientific">Dendrothele bispora (strain CBS 962.96)</name>
    <dbReference type="NCBI Taxonomy" id="1314807"/>
    <lineage>
        <taxon>Eukaryota</taxon>
        <taxon>Fungi</taxon>
        <taxon>Dikarya</taxon>
        <taxon>Basidiomycota</taxon>
        <taxon>Agaricomycotina</taxon>
        <taxon>Agaricomycetes</taxon>
        <taxon>Agaricomycetidae</taxon>
        <taxon>Agaricales</taxon>
        <taxon>Agaricales incertae sedis</taxon>
        <taxon>Dendrothele</taxon>
    </lineage>
</organism>
<evidence type="ECO:0000259" key="5">
    <source>
        <dbReference type="PROSITE" id="PS50102"/>
    </source>
</evidence>
<gene>
    <name evidence="6" type="ORF">K435DRAFT_581582</name>
</gene>
<feature type="non-terminal residue" evidence="6">
    <location>
        <position position="142"/>
    </location>
</feature>
<accession>A0A4S8LW05</accession>
<dbReference type="AlphaFoldDB" id="A0A4S8LW05"/>
<dbReference type="Pfam" id="PF00076">
    <property type="entry name" value="RRM_1"/>
    <property type="match status" value="1"/>
</dbReference>
<proteinExistence type="predicted"/>
<dbReference type="InterPro" id="IPR035979">
    <property type="entry name" value="RBD_domain_sf"/>
</dbReference>
<dbReference type="EMBL" id="ML179252">
    <property type="protein sequence ID" value="THU93323.1"/>
    <property type="molecule type" value="Genomic_DNA"/>
</dbReference>
<sequence length="142" mass="15753">KDRLFIGNLHPAVDEYTLLQVFTKYGKVTKLDYLFHKSGPLKGKPRGYAFIQYANQDDATKALTSANDKLLRGRKLAVTYANQAPLDMYGPSSGARSRKGMMESGRPTTLSMIKSSGKRSEDTSNKIAMLEAKLKQMESDNA</sequence>
<dbReference type="InterPro" id="IPR000504">
    <property type="entry name" value="RRM_dom"/>
</dbReference>
<dbReference type="Gene3D" id="3.30.70.330">
    <property type="match status" value="1"/>
</dbReference>
<evidence type="ECO:0000256" key="1">
    <source>
        <dbReference type="ARBA" id="ARBA00021141"/>
    </source>
</evidence>
<feature type="region of interest" description="Disordered" evidence="4">
    <location>
        <begin position="88"/>
        <end position="125"/>
    </location>
</feature>
<dbReference type="GO" id="GO:0003723">
    <property type="term" value="F:RNA binding"/>
    <property type="evidence" value="ECO:0007669"/>
    <property type="project" value="UniProtKB-UniRule"/>
</dbReference>
<evidence type="ECO:0000313" key="6">
    <source>
        <dbReference type="EMBL" id="THU93323.1"/>
    </source>
</evidence>
<dbReference type="SUPFAM" id="SSF54928">
    <property type="entry name" value="RNA-binding domain, RBD"/>
    <property type="match status" value="1"/>
</dbReference>
<evidence type="ECO:0000256" key="4">
    <source>
        <dbReference type="SAM" id="MobiDB-lite"/>
    </source>
</evidence>
<keyword evidence="7" id="KW-1185">Reference proteome</keyword>
<dbReference type="PANTHER" id="PTHR48038">
    <property type="entry name" value="RIBONUCLEOPROTEIN RB97D"/>
    <property type="match status" value="1"/>
</dbReference>
<evidence type="ECO:0000256" key="2">
    <source>
        <dbReference type="ARBA" id="ARBA00030780"/>
    </source>
</evidence>
<dbReference type="PANTHER" id="PTHR48038:SF1">
    <property type="entry name" value="RIBONUCLEOPROTEIN RB97D"/>
    <property type="match status" value="1"/>
</dbReference>
<dbReference type="SMART" id="SM00360">
    <property type="entry name" value="RRM"/>
    <property type="match status" value="1"/>
</dbReference>
<protein>
    <recommendedName>
        <fullName evidence="1">Probable RNA-binding protein 18</fullName>
    </recommendedName>
    <alternativeName>
        <fullName evidence="2">RNA-binding motif protein 18</fullName>
    </alternativeName>
</protein>
<dbReference type="PROSITE" id="PS50102">
    <property type="entry name" value="RRM"/>
    <property type="match status" value="1"/>
</dbReference>
<evidence type="ECO:0000256" key="3">
    <source>
        <dbReference type="PROSITE-ProRule" id="PRU00176"/>
    </source>
</evidence>